<dbReference type="Proteomes" id="UP000831701">
    <property type="component" value="Chromosome 17"/>
</dbReference>
<protein>
    <submittedName>
        <fullName evidence="1">Uncharacterized protein</fullName>
    </submittedName>
</protein>
<accession>A0ACB8VXJ4</accession>
<name>A0ACB8VXJ4_9TELE</name>
<dbReference type="EMBL" id="CM041547">
    <property type="protein sequence ID" value="KAI3360289.1"/>
    <property type="molecule type" value="Genomic_DNA"/>
</dbReference>
<sequence length="494" mass="54542">YKLLSKALANRLKEAMEQVIHLDQTYCVPGRSMVDNIYLIRDVLEVSSSLGINTGLISLDQEKAFDRVEHNFLWKVMERFGFSAGFTAKIKEPLIYGARLDVCSDATPGLMAALHQTKTLCLQQLVDAVGPALTDAQELGSLLGIQSVWVAQRILELWRQRLSGKEKSLITEYSRKTSEPDPKDPFPEILLSPVLEEASGPLLVTCNPTNLSLHKADNKTLYRNCVKSMNRRGLSGRPLTVWTSRLGADDGATPHVEDIGLAVGEKVGHCSSIKSAARMNSAVVLFLDQVDRTSDAENEADWRREWEEEVILSHNTTLSGGVGFLFSKEFLSSLTAFYQHTLNVTRDITRSIEDLESDIVELEKMSESTGKRGHIQVLKNIAEMDAPSGFFFGLEKKNGQRKVIHSLLSDAGRELMEPGQIRRRAVQFYSSLYSSEYEEQAALQEEFCSGLPQVSAETNSRLEEAAADAGASGRPAEHAGTEGSECGRPNGGVF</sequence>
<comment type="caution">
    <text evidence="1">The sequence shown here is derived from an EMBL/GenBank/DDBJ whole genome shotgun (WGS) entry which is preliminary data.</text>
</comment>
<organism evidence="1 2">
    <name type="scientific">Scortum barcoo</name>
    <name type="common">barcoo grunter</name>
    <dbReference type="NCBI Taxonomy" id="214431"/>
    <lineage>
        <taxon>Eukaryota</taxon>
        <taxon>Metazoa</taxon>
        <taxon>Chordata</taxon>
        <taxon>Craniata</taxon>
        <taxon>Vertebrata</taxon>
        <taxon>Euteleostomi</taxon>
        <taxon>Actinopterygii</taxon>
        <taxon>Neopterygii</taxon>
        <taxon>Teleostei</taxon>
        <taxon>Neoteleostei</taxon>
        <taxon>Acanthomorphata</taxon>
        <taxon>Eupercaria</taxon>
        <taxon>Centrarchiformes</taxon>
        <taxon>Terapontoidei</taxon>
        <taxon>Terapontidae</taxon>
        <taxon>Scortum</taxon>
    </lineage>
</organism>
<gene>
    <name evidence="1" type="ORF">L3Q82_014606</name>
</gene>
<keyword evidence="2" id="KW-1185">Reference proteome</keyword>
<evidence type="ECO:0000313" key="2">
    <source>
        <dbReference type="Proteomes" id="UP000831701"/>
    </source>
</evidence>
<feature type="non-terminal residue" evidence="1">
    <location>
        <position position="1"/>
    </location>
</feature>
<reference evidence="1" key="1">
    <citation type="submission" date="2022-04" db="EMBL/GenBank/DDBJ databases">
        <title>Jade perch genome.</title>
        <authorList>
            <person name="Chao B."/>
        </authorList>
    </citation>
    <scope>NUCLEOTIDE SEQUENCE</scope>
    <source>
        <strain evidence="1">CB-2022</strain>
    </source>
</reference>
<proteinExistence type="predicted"/>
<evidence type="ECO:0000313" key="1">
    <source>
        <dbReference type="EMBL" id="KAI3360289.1"/>
    </source>
</evidence>